<dbReference type="Proteomes" id="UP000479190">
    <property type="component" value="Unassembled WGS sequence"/>
</dbReference>
<feature type="transmembrane region" description="Helical" evidence="9">
    <location>
        <begin position="344"/>
        <end position="363"/>
    </location>
</feature>
<dbReference type="PRINTS" id="PR00171">
    <property type="entry name" value="SUGRTRNSPORT"/>
</dbReference>
<dbReference type="PANTHER" id="PTHR48021:SF1">
    <property type="entry name" value="GH07001P-RELATED"/>
    <property type="match status" value="1"/>
</dbReference>
<dbReference type="InterPro" id="IPR020846">
    <property type="entry name" value="MFS_dom"/>
</dbReference>
<feature type="transmembrane region" description="Helical" evidence="9">
    <location>
        <begin position="75"/>
        <end position="91"/>
    </location>
</feature>
<keyword evidence="2" id="KW-0813">Transport</keyword>
<dbReference type="GO" id="GO:0005886">
    <property type="term" value="C:plasma membrane"/>
    <property type="evidence" value="ECO:0007669"/>
    <property type="project" value="UniProtKB-SubCell"/>
</dbReference>
<dbReference type="SUPFAM" id="SSF103473">
    <property type="entry name" value="MFS general substrate transporter"/>
    <property type="match status" value="1"/>
</dbReference>
<feature type="transmembrane region" description="Helical" evidence="9">
    <location>
        <begin position="277"/>
        <end position="297"/>
    </location>
</feature>
<dbReference type="GO" id="GO:0022857">
    <property type="term" value="F:transmembrane transporter activity"/>
    <property type="evidence" value="ECO:0007669"/>
    <property type="project" value="InterPro"/>
</dbReference>
<keyword evidence="6 9" id="KW-1133">Transmembrane helix</keyword>
<protein>
    <recommendedName>
        <fullName evidence="11">Major facilitator superfamily (MFS) profile domain-containing protein</fullName>
    </recommendedName>
</protein>
<evidence type="ECO:0000313" key="12">
    <source>
        <dbReference type="EMBL" id="CAB0033238.1"/>
    </source>
</evidence>
<feature type="transmembrane region" description="Helical" evidence="9">
    <location>
        <begin position="243"/>
        <end position="265"/>
    </location>
</feature>
<dbReference type="InterPro" id="IPR050549">
    <property type="entry name" value="MFS_Trehalose_Transporter"/>
</dbReference>
<dbReference type="FunFam" id="1.20.1250.20:FF:000218">
    <property type="entry name" value="facilitated trehalose transporter Tret1"/>
    <property type="match status" value="1"/>
</dbReference>
<evidence type="ECO:0000256" key="6">
    <source>
        <dbReference type="ARBA" id="ARBA00022989"/>
    </source>
</evidence>
<feature type="transmembrane region" description="Helical" evidence="9">
    <location>
        <begin position="309"/>
        <end position="332"/>
    </location>
</feature>
<feature type="transmembrane region" description="Helical" evidence="9">
    <location>
        <begin position="410"/>
        <end position="430"/>
    </location>
</feature>
<proteinExistence type="predicted"/>
<evidence type="ECO:0000313" key="13">
    <source>
        <dbReference type="Proteomes" id="UP000479190"/>
    </source>
</evidence>
<name>A0A6H5I5M8_9HYME</name>
<feature type="domain" description="Major facilitator superfamily (MFS) profile" evidence="11">
    <location>
        <begin position="1"/>
        <end position="434"/>
    </location>
</feature>
<dbReference type="PANTHER" id="PTHR48021">
    <property type="match status" value="1"/>
</dbReference>
<dbReference type="InterPro" id="IPR005828">
    <property type="entry name" value="MFS_sugar_transport-like"/>
</dbReference>
<feature type="transmembrane region" description="Helical" evidence="9">
    <location>
        <begin position="375"/>
        <end position="395"/>
    </location>
</feature>
<dbReference type="InterPro" id="IPR036259">
    <property type="entry name" value="MFS_trans_sf"/>
</dbReference>
<accession>A0A6H5I5M8</accession>
<feature type="signal peptide" evidence="10">
    <location>
        <begin position="1"/>
        <end position="22"/>
    </location>
</feature>
<evidence type="ECO:0000256" key="4">
    <source>
        <dbReference type="ARBA" id="ARBA00022597"/>
    </source>
</evidence>
<keyword evidence="3" id="KW-1003">Cell membrane</keyword>
<evidence type="ECO:0000256" key="8">
    <source>
        <dbReference type="ARBA" id="ARBA00023180"/>
    </source>
</evidence>
<keyword evidence="7 9" id="KW-0472">Membrane</keyword>
<evidence type="ECO:0000256" key="10">
    <source>
        <dbReference type="SAM" id="SignalP"/>
    </source>
</evidence>
<dbReference type="Gene3D" id="1.20.1250.20">
    <property type="entry name" value="MFS general substrate transporter like domains"/>
    <property type="match status" value="1"/>
</dbReference>
<dbReference type="OrthoDB" id="6133115at2759"/>
<feature type="transmembrane region" description="Helical" evidence="9">
    <location>
        <begin position="132"/>
        <end position="151"/>
    </location>
</feature>
<evidence type="ECO:0000256" key="2">
    <source>
        <dbReference type="ARBA" id="ARBA00022448"/>
    </source>
</evidence>
<evidence type="ECO:0000256" key="7">
    <source>
        <dbReference type="ARBA" id="ARBA00023136"/>
    </source>
</evidence>
<keyword evidence="10" id="KW-0732">Signal</keyword>
<dbReference type="AlphaFoldDB" id="A0A6H5I5M8"/>
<evidence type="ECO:0000259" key="11">
    <source>
        <dbReference type="PROSITE" id="PS50850"/>
    </source>
</evidence>
<sequence length="449" mass="48496">MTSSQFLLAVILVMAQLGAMCGWTSPYLARLSRPDAELHLDPEEASWVASLINVGRFLGAFLGSGCTHLWGSKHALLHTLVPMALGWALILCAKDALMLYLARVSLGLGMGMAFCCFPLYIGEIAVPRIRGAIVTVAFCGSPFGNVVASVIGAYTSMIVSSCVFLVPCLVAIALFWWLPDSPHHLVKRGDLEGARLAIDWYRNGVGVDEELKAVQAFVQSGDGASSAFKNFLGQLSQPYIRKAICMSMMLFMYMQLSGLNSVLFYMENILREGQVTIIEPALTVILVSVVGAITALASINLMDKCGRRVLIMTSGCIITLSMLILGASFVLLDHDYDPAYIQSFVVFSLFLFMIGFVAGLMPVPSAVLSELFPANVKCAAACLACLTGALFAFGASKAYQPLVSLIGEGYVFFIHALLMSSVIPFVLLYMPETKGKSLQEIQDILSKKS</sequence>
<dbReference type="PROSITE" id="PS50850">
    <property type="entry name" value="MFS"/>
    <property type="match status" value="1"/>
</dbReference>
<keyword evidence="13" id="KW-1185">Reference proteome</keyword>
<organism evidence="12 13">
    <name type="scientific">Trichogramma brassicae</name>
    <dbReference type="NCBI Taxonomy" id="86971"/>
    <lineage>
        <taxon>Eukaryota</taxon>
        <taxon>Metazoa</taxon>
        <taxon>Ecdysozoa</taxon>
        <taxon>Arthropoda</taxon>
        <taxon>Hexapoda</taxon>
        <taxon>Insecta</taxon>
        <taxon>Pterygota</taxon>
        <taxon>Neoptera</taxon>
        <taxon>Endopterygota</taxon>
        <taxon>Hymenoptera</taxon>
        <taxon>Apocrita</taxon>
        <taxon>Proctotrupomorpha</taxon>
        <taxon>Chalcidoidea</taxon>
        <taxon>Trichogrammatidae</taxon>
        <taxon>Trichogramma</taxon>
    </lineage>
</organism>
<keyword evidence="5 9" id="KW-0812">Transmembrane</keyword>
<evidence type="ECO:0000256" key="5">
    <source>
        <dbReference type="ARBA" id="ARBA00022692"/>
    </source>
</evidence>
<reference evidence="12 13" key="1">
    <citation type="submission" date="2020-02" db="EMBL/GenBank/DDBJ databases">
        <authorList>
            <person name="Ferguson B K."/>
        </authorList>
    </citation>
    <scope>NUCLEOTIDE SEQUENCE [LARGE SCALE GENOMIC DNA]</scope>
</reference>
<keyword evidence="4" id="KW-0762">Sugar transport</keyword>
<keyword evidence="8" id="KW-0325">Glycoprotein</keyword>
<evidence type="ECO:0000256" key="3">
    <source>
        <dbReference type="ARBA" id="ARBA00022475"/>
    </source>
</evidence>
<evidence type="ECO:0000256" key="1">
    <source>
        <dbReference type="ARBA" id="ARBA00004651"/>
    </source>
</evidence>
<dbReference type="EMBL" id="CADCXV010000702">
    <property type="protein sequence ID" value="CAB0033238.1"/>
    <property type="molecule type" value="Genomic_DNA"/>
</dbReference>
<feature type="transmembrane region" description="Helical" evidence="9">
    <location>
        <begin position="97"/>
        <end position="120"/>
    </location>
</feature>
<dbReference type="Pfam" id="PF00083">
    <property type="entry name" value="Sugar_tr"/>
    <property type="match status" value="1"/>
</dbReference>
<gene>
    <name evidence="12" type="ORF">TBRA_LOCUS5155</name>
</gene>
<feature type="transmembrane region" description="Helical" evidence="9">
    <location>
        <begin position="157"/>
        <end position="178"/>
    </location>
</feature>
<dbReference type="InterPro" id="IPR003663">
    <property type="entry name" value="Sugar/inositol_transpt"/>
</dbReference>
<comment type="subcellular location">
    <subcellularLocation>
        <location evidence="1">Cell membrane</location>
        <topology evidence="1">Multi-pass membrane protein</topology>
    </subcellularLocation>
</comment>
<evidence type="ECO:0000256" key="9">
    <source>
        <dbReference type="SAM" id="Phobius"/>
    </source>
</evidence>
<feature type="chain" id="PRO_5026294424" description="Major facilitator superfamily (MFS) profile domain-containing protein" evidence="10">
    <location>
        <begin position="23"/>
        <end position="449"/>
    </location>
</feature>